<dbReference type="Pfam" id="PF00560">
    <property type="entry name" value="LRR_1"/>
    <property type="match status" value="3"/>
</dbReference>
<dbReference type="PANTHER" id="PTHR48006">
    <property type="entry name" value="LEUCINE-RICH REPEAT-CONTAINING PROTEIN DDB_G0281931-RELATED"/>
    <property type="match status" value="1"/>
</dbReference>
<comment type="catalytic activity">
    <reaction evidence="18">
        <text>L-threonyl-[protein] + ATP = O-phospho-L-threonyl-[protein] + ADP + H(+)</text>
        <dbReference type="Rhea" id="RHEA:46608"/>
        <dbReference type="Rhea" id="RHEA-COMP:11060"/>
        <dbReference type="Rhea" id="RHEA-COMP:11605"/>
        <dbReference type="ChEBI" id="CHEBI:15378"/>
        <dbReference type="ChEBI" id="CHEBI:30013"/>
        <dbReference type="ChEBI" id="CHEBI:30616"/>
        <dbReference type="ChEBI" id="CHEBI:61977"/>
        <dbReference type="ChEBI" id="CHEBI:456216"/>
        <dbReference type="EC" id="2.7.11.1"/>
    </reaction>
</comment>
<evidence type="ECO:0000256" key="7">
    <source>
        <dbReference type="ARBA" id="ARBA00022679"/>
    </source>
</evidence>
<feature type="chain" id="PRO_5004341322" description="non-specific serine/threonine protein kinase" evidence="20">
    <location>
        <begin position="28"/>
        <end position="633"/>
    </location>
</feature>
<feature type="domain" description="Malectin" evidence="21">
    <location>
        <begin position="380"/>
        <end position="564"/>
    </location>
</feature>
<dbReference type="Gene3D" id="2.60.120.430">
    <property type="entry name" value="Galactose-binding lectin"/>
    <property type="match status" value="1"/>
</dbReference>
<dbReference type="GO" id="GO:0016020">
    <property type="term" value="C:membrane"/>
    <property type="evidence" value="ECO:0007669"/>
    <property type="project" value="UniProtKB-SubCell"/>
</dbReference>
<name>R0GMV5_9BRAS</name>
<evidence type="ECO:0000256" key="18">
    <source>
        <dbReference type="ARBA" id="ARBA00047899"/>
    </source>
</evidence>
<evidence type="ECO:0000313" key="22">
    <source>
        <dbReference type="EMBL" id="EOA18229.1"/>
    </source>
</evidence>
<dbReference type="InterPro" id="IPR032675">
    <property type="entry name" value="LRR_dom_sf"/>
</dbReference>
<evidence type="ECO:0000256" key="19">
    <source>
        <dbReference type="ARBA" id="ARBA00048679"/>
    </source>
</evidence>
<proteinExistence type="inferred from homology"/>
<dbReference type="STRING" id="81985.R0GMV5"/>
<evidence type="ECO:0000256" key="1">
    <source>
        <dbReference type="ARBA" id="ARBA00004479"/>
    </source>
</evidence>
<keyword evidence="5" id="KW-0597">Phosphoprotein</keyword>
<evidence type="ECO:0000256" key="9">
    <source>
        <dbReference type="ARBA" id="ARBA00022729"/>
    </source>
</evidence>
<evidence type="ECO:0000313" key="23">
    <source>
        <dbReference type="Proteomes" id="UP000029121"/>
    </source>
</evidence>
<sequence>MVSQTRSLVWFLFICLIVSTFIGFAQSATLPTQEVEALRIIGNTLKKTTWNFNVNPCDVASNVAHYIFFVFISYIYRLLKTQNLQGSLPKEFVGLPYLQEINLARNYLNGSIPPEWGALPLVNLTLLGNRLSGPIPKEIGNITTLTRLVLEYNQLSGILPPELGNLSNLQRLFLSSNNFSGDIPITFGKLTNLTDFRISDNSLTGSIPDFIGDWTELESLVSHGSGLSGPIPVSIAGLTKLEELRISDLTGPGSPVPLLHDISKMKTLILRNCNLTGELPSFLGTNATLLENLDLSFNQLSGPIPSTYTELRDVKNFYLTGNMLNGSVPNWMVKEKDRDTIDLSYNNFSEDTNTQECFFERILNVYCLKSYQCAKSFYGLHINCGGDEVIINGTKFNADTYDRAPHVFESTINAWVSSNTGNFIDDHRVPEGSGTIWNNTSELKMIDPQLYAQARLSAVSLTYYAMCIVNGDYNVNLHFAEFMFKDDQTFKSLGRRIFDIYIQGKLMVKDFNIVEEAGGVGKAVIKTIPVTITDGKLEIRLYWAGKGTVAIPDKGVYGPLISAISVDPGKNFQPNKICCLSNIQYSFLTNFIIYTFLSAQQKHYNYEEDMMEDHFMLLDLNLIISRYNVFMYM</sequence>
<dbReference type="InterPro" id="IPR001611">
    <property type="entry name" value="Leu-rich_rpt"/>
</dbReference>
<dbReference type="PANTHER" id="PTHR48006:SF69">
    <property type="entry name" value="PROTEIN KINASE DOMAIN-CONTAINING PROTEIN"/>
    <property type="match status" value="1"/>
</dbReference>
<dbReference type="EMBL" id="KB870811">
    <property type="protein sequence ID" value="EOA18229.1"/>
    <property type="molecule type" value="Genomic_DNA"/>
</dbReference>
<dbReference type="GO" id="GO:0004674">
    <property type="term" value="F:protein serine/threonine kinase activity"/>
    <property type="evidence" value="ECO:0007669"/>
    <property type="project" value="UniProtKB-KW"/>
</dbReference>
<evidence type="ECO:0000256" key="11">
    <source>
        <dbReference type="ARBA" id="ARBA00022741"/>
    </source>
</evidence>
<protein>
    <recommendedName>
        <fullName evidence="3">non-specific serine/threonine protein kinase</fullName>
        <ecNumber evidence="3">2.7.11.1</ecNumber>
    </recommendedName>
</protein>
<evidence type="ECO:0000256" key="3">
    <source>
        <dbReference type="ARBA" id="ARBA00012513"/>
    </source>
</evidence>
<dbReference type="InterPro" id="IPR051824">
    <property type="entry name" value="LRR_Rcpt-Like_S/T_Kinase"/>
</dbReference>
<evidence type="ECO:0000256" key="5">
    <source>
        <dbReference type="ARBA" id="ARBA00022553"/>
    </source>
</evidence>
<dbReference type="FunFam" id="2.60.120.430:FF:000004">
    <property type="entry name" value="Putative leucine-rich repeat receptor-like serine/threonine-protein kinase"/>
    <property type="match status" value="1"/>
</dbReference>
<dbReference type="Pfam" id="PF11721">
    <property type="entry name" value="Malectin"/>
    <property type="match status" value="1"/>
</dbReference>
<keyword evidence="9 20" id="KW-0732">Signal</keyword>
<evidence type="ECO:0000256" key="12">
    <source>
        <dbReference type="ARBA" id="ARBA00022777"/>
    </source>
</evidence>
<evidence type="ECO:0000256" key="17">
    <source>
        <dbReference type="ARBA" id="ARBA00023180"/>
    </source>
</evidence>
<dbReference type="Pfam" id="PF13855">
    <property type="entry name" value="LRR_8"/>
    <property type="match status" value="1"/>
</dbReference>
<evidence type="ECO:0000256" key="14">
    <source>
        <dbReference type="ARBA" id="ARBA00022989"/>
    </source>
</evidence>
<comment type="catalytic activity">
    <reaction evidence="19">
        <text>L-seryl-[protein] + ATP = O-phospho-L-seryl-[protein] + ADP + H(+)</text>
        <dbReference type="Rhea" id="RHEA:17989"/>
        <dbReference type="Rhea" id="RHEA-COMP:9863"/>
        <dbReference type="Rhea" id="RHEA-COMP:11604"/>
        <dbReference type="ChEBI" id="CHEBI:15378"/>
        <dbReference type="ChEBI" id="CHEBI:29999"/>
        <dbReference type="ChEBI" id="CHEBI:30616"/>
        <dbReference type="ChEBI" id="CHEBI:83421"/>
        <dbReference type="ChEBI" id="CHEBI:456216"/>
        <dbReference type="EC" id="2.7.11.1"/>
    </reaction>
</comment>
<keyword evidence="4" id="KW-0723">Serine/threonine-protein kinase</keyword>
<keyword evidence="10" id="KW-0677">Repeat</keyword>
<evidence type="ECO:0000256" key="4">
    <source>
        <dbReference type="ARBA" id="ARBA00022527"/>
    </source>
</evidence>
<keyword evidence="6" id="KW-0433">Leucine-rich repeat</keyword>
<keyword evidence="17" id="KW-0325">Glycoprotein</keyword>
<evidence type="ECO:0000259" key="21">
    <source>
        <dbReference type="Pfam" id="PF11721"/>
    </source>
</evidence>
<evidence type="ECO:0000256" key="8">
    <source>
        <dbReference type="ARBA" id="ARBA00022692"/>
    </source>
</evidence>
<keyword evidence="12" id="KW-0418">Kinase</keyword>
<organism evidence="22 23">
    <name type="scientific">Capsella rubella</name>
    <dbReference type="NCBI Taxonomy" id="81985"/>
    <lineage>
        <taxon>Eukaryota</taxon>
        <taxon>Viridiplantae</taxon>
        <taxon>Streptophyta</taxon>
        <taxon>Embryophyta</taxon>
        <taxon>Tracheophyta</taxon>
        <taxon>Spermatophyta</taxon>
        <taxon>Magnoliopsida</taxon>
        <taxon>eudicotyledons</taxon>
        <taxon>Gunneridae</taxon>
        <taxon>Pentapetalae</taxon>
        <taxon>rosids</taxon>
        <taxon>malvids</taxon>
        <taxon>Brassicales</taxon>
        <taxon>Brassicaceae</taxon>
        <taxon>Camelineae</taxon>
        <taxon>Capsella</taxon>
    </lineage>
</organism>
<reference evidence="23" key="1">
    <citation type="journal article" date="2013" name="Nat. Genet.">
        <title>The Capsella rubella genome and the genomic consequences of rapid mating system evolution.</title>
        <authorList>
            <person name="Slotte T."/>
            <person name="Hazzouri K.M."/>
            <person name="Agren J.A."/>
            <person name="Koenig D."/>
            <person name="Maumus F."/>
            <person name="Guo Y.L."/>
            <person name="Steige K."/>
            <person name="Platts A.E."/>
            <person name="Escobar J.S."/>
            <person name="Newman L.K."/>
            <person name="Wang W."/>
            <person name="Mandakova T."/>
            <person name="Vello E."/>
            <person name="Smith L.M."/>
            <person name="Henz S.R."/>
            <person name="Steffen J."/>
            <person name="Takuno S."/>
            <person name="Brandvain Y."/>
            <person name="Coop G."/>
            <person name="Andolfatto P."/>
            <person name="Hu T.T."/>
            <person name="Blanchette M."/>
            <person name="Clark R.M."/>
            <person name="Quesneville H."/>
            <person name="Nordborg M."/>
            <person name="Gaut B.S."/>
            <person name="Lysak M.A."/>
            <person name="Jenkins J."/>
            <person name="Grimwood J."/>
            <person name="Chapman J."/>
            <person name="Prochnik S."/>
            <person name="Shu S."/>
            <person name="Rokhsar D."/>
            <person name="Schmutz J."/>
            <person name="Weigel D."/>
            <person name="Wright S.I."/>
        </authorList>
    </citation>
    <scope>NUCLEOTIDE SEQUENCE [LARGE SCALE GENOMIC DNA]</scope>
    <source>
        <strain evidence="23">cv. Monte Gargano</strain>
    </source>
</reference>
<comment type="similarity">
    <text evidence="2">Belongs to the RLP family.</text>
</comment>
<feature type="signal peptide" evidence="20">
    <location>
        <begin position="1"/>
        <end position="27"/>
    </location>
</feature>
<keyword evidence="23" id="KW-1185">Reference proteome</keyword>
<dbReference type="AlphaFoldDB" id="R0GMV5"/>
<keyword evidence="8" id="KW-0812">Transmembrane</keyword>
<comment type="subcellular location">
    <subcellularLocation>
        <location evidence="1">Membrane</location>
        <topology evidence="1">Single-pass type I membrane protein</topology>
    </subcellularLocation>
</comment>
<keyword evidence="11" id="KW-0547">Nucleotide-binding</keyword>
<dbReference type="FunFam" id="3.80.10.10:FF:000041">
    <property type="entry name" value="LRR receptor-like serine/threonine-protein kinase ERECTA"/>
    <property type="match status" value="1"/>
</dbReference>
<evidence type="ECO:0000256" key="6">
    <source>
        <dbReference type="ARBA" id="ARBA00022614"/>
    </source>
</evidence>
<dbReference type="Gene3D" id="3.80.10.10">
    <property type="entry name" value="Ribonuclease Inhibitor"/>
    <property type="match status" value="3"/>
</dbReference>
<gene>
    <name evidence="22" type="ORF">CARUB_v10006720mg</name>
</gene>
<dbReference type="SUPFAM" id="SSF52058">
    <property type="entry name" value="L domain-like"/>
    <property type="match status" value="1"/>
</dbReference>
<keyword evidence="14" id="KW-1133">Transmembrane helix</keyword>
<dbReference type="InterPro" id="IPR021720">
    <property type="entry name" value="Malectin_dom"/>
</dbReference>
<keyword evidence="7" id="KW-0808">Transferase</keyword>
<keyword evidence="15" id="KW-0472">Membrane</keyword>
<keyword evidence="16" id="KW-0675">Receptor</keyword>
<evidence type="ECO:0000256" key="15">
    <source>
        <dbReference type="ARBA" id="ARBA00023136"/>
    </source>
</evidence>
<evidence type="ECO:0000256" key="2">
    <source>
        <dbReference type="ARBA" id="ARBA00009592"/>
    </source>
</evidence>
<evidence type="ECO:0000256" key="13">
    <source>
        <dbReference type="ARBA" id="ARBA00022840"/>
    </source>
</evidence>
<evidence type="ECO:0000256" key="16">
    <source>
        <dbReference type="ARBA" id="ARBA00023170"/>
    </source>
</evidence>
<dbReference type="GO" id="GO:0005524">
    <property type="term" value="F:ATP binding"/>
    <property type="evidence" value="ECO:0007669"/>
    <property type="project" value="UniProtKB-KW"/>
</dbReference>
<accession>R0GMV5</accession>
<dbReference type="EC" id="2.7.11.1" evidence="3"/>
<dbReference type="eggNOG" id="ENOG502QVI9">
    <property type="taxonomic scope" value="Eukaryota"/>
</dbReference>
<keyword evidence="13" id="KW-0067">ATP-binding</keyword>
<dbReference type="Proteomes" id="UP000029121">
    <property type="component" value="Unassembled WGS sequence"/>
</dbReference>
<evidence type="ECO:0000256" key="10">
    <source>
        <dbReference type="ARBA" id="ARBA00022737"/>
    </source>
</evidence>
<evidence type="ECO:0000256" key="20">
    <source>
        <dbReference type="SAM" id="SignalP"/>
    </source>
</evidence>